<gene>
    <name evidence="2" type="ORF">AKJ61_01030</name>
</gene>
<dbReference type="EMBL" id="LHXK01000008">
    <property type="protein sequence ID" value="KXA90279.1"/>
    <property type="molecule type" value="Genomic_DNA"/>
</dbReference>
<evidence type="ECO:0000313" key="2">
    <source>
        <dbReference type="EMBL" id="KXA90279.1"/>
    </source>
</evidence>
<feature type="domain" description="ATP-citrate synthase/succinyl-CoA ligase C-terminal" evidence="1">
    <location>
        <begin position="351"/>
        <end position="513"/>
    </location>
</feature>
<dbReference type="PANTHER" id="PTHR11117:SF24">
    <property type="entry name" value="PROTEIN FDRA"/>
    <property type="match status" value="1"/>
</dbReference>
<dbReference type="PANTHER" id="PTHR11117">
    <property type="entry name" value="SUCCINYL-COA LIGASE SUBUNIT ALPHA"/>
    <property type="match status" value="1"/>
</dbReference>
<protein>
    <recommendedName>
        <fullName evidence="1">ATP-citrate synthase/succinyl-CoA ligase C-terminal domain-containing protein</fullName>
    </recommendedName>
</protein>
<dbReference type="Gene3D" id="3.40.50.720">
    <property type="entry name" value="NAD(P)-binding Rossmann-like Domain"/>
    <property type="match status" value="1"/>
</dbReference>
<dbReference type="InterPro" id="IPR016102">
    <property type="entry name" value="Succinyl-CoA_synth-like"/>
</dbReference>
<dbReference type="GO" id="GO:0009361">
    <property type="term" value="C:succinate-CoA ligase complex (ADP-forming)"/>
    <property type="evidence" value="ECO:0007669"/>
    <property type="project" value="TreeGrafter"/>
</dbReference>
<dbReference type="GO" id="GO:0004775">
    <property type="term" value="F:succinate-CoA ligase (ADP-forming) activity"/>
    <property type="evidence" value="ECO:0007669"/>
    <property type="project" value="TreeGrafter"/>
</dbReference>
<proteinExistence type="predicted"/>
<keyword evidence="3" id="KW-1185">Reference proteome</keyword>
<dbReference type="InterPro" id="IPR005811">
    <property type="entry name" value="SUCC_ACL_C"/>
</dbReference>
<reference evidence="2 3" key="1">
    <citation type="journal article" date="2016" name="Sci. Rep.">
        <title>Metabolic traits of an uncultured archaeal lineage -MSBL1- from brine pools of the Red Sea.</title>
        <authorList>
            <person name="Mwirichia R."/>
            <person name="Alam I."/>
            <person name="Rashid M."/>
            <person name="Vinu M."/>
            <person name="Ba-Alawi W."/>
            <person name="Anthony Kamau A."/>
            <person name="Kamanda Ngugi D."/>
            <person name="Goker M."/>
            <person name="Klenk H.P."/>
            <person name="Bajic V."/>
            <person name="Stingl U."/>
        </authorList>
    </citation>
    <scope>NUCLEOTIDE SEQUENCE [LARGE SCALE GENOMIC DNA]</scope>
    <source>
        <strain evidence="2">SCGC-AAA259B11</strain>
    </source>
</reference>
<dbReference type="GO" id="GO:0004776">
    <property type="term" value="F:succinate-CoA ligase (GDP-forming) activity"/>
    <property type="evidence" value="ECO:0007669"/>
    <property type="project" value="TreeGrafter"/>
</dbReference>
<evidence type="ECO:0000259" key="1">
    <source>
        <dbReference type="Pfam" id="PF00549"/>
    </source>
</evidence>
<dbReference type="SUPFAM" id="SSF51735">
    <property type="entry name" value="NAD(P)-binding Rossmann-fold domains"/>
    <property type="match status" value="1"/>
</dbReference>
<dbReference type="PATRIC" id="fig|1698260.3.peg.982"/>
<organism evidence="2 3">
    <name type="scientific">candidate division MSBL1 archaeon SCGC-AAA259B11</name>
    <dbReference type="NCBI Taxonomy" id="1698260"/>
    <lineage>
        <taxon>Archaea</taxon>
        <taxon>Methanobacteriati</taxon>
        <taxon>Methanobacteriota</taxon>
        <taxon>candidate division MSBL1</taxon>
    </lineage>
</organism>
<dbReference type="Proteomes" id="UP000070184">
    <property type="component" value="Unassembled WGS sequence"/>
</dbReference>
<dbReference type="AlphaFoldDB" id="A0A133U7X1"/>
<accession>A0A133U7X1</accession>
<sequence length="521" mass="56303">MVIKTRIKKGEYHESILLMRVSQKIEEMEGVIQASSIMATDTNKELLEDAGTLTEEVMDAGPNDLAIVVEAENEEVAEEAINRTEEIIEEESKRRAEEPGKIYKSLETAVDEEADSNLVLISVPGEYAAGVAEEALEADKHVMIFSDGVSIEDEVRLKQMGKERDLLVMGPDCGTAIINGVGLGFANDVKRGSVGVVAAAGTGAQEVSSLLSEGPGVSQTIGTGGRDLHDEVGGVTMLMGLQTLAEDPNTEIIVLVSKPPSPEVAERILNAASDVDKPIVVNFLGGDPQVIQDAGLIPAETLEDAAMKAMALQEGKEPESTRFSKDFDEVKEIAKEEYEKLSSEQRYVRGLYSGGTYCSEALLIFQDSIGDFYSNVPLKPELKLEDSNESKEHTIVDMGEDEFTAELDKPHPMIWHGLRQKRILSEASDPETAVILMDIVLGYGSDEDPGGALAPTIKEAKEIAEKDGRYLPVVISICGTPQDPQDLESQIEKFRDAGAIIMPTNAQAVRMAALIANRGSI</sequence>
<dbReference type="NCBIfam" id="NF004760">
    <property type="entry name" value="PRK06091.1"/>
    <property type="match status" value="1"/>
</dbReference>
<dbReference type="Pfam" id="PF00549">
    <property type="entry name" value="Ligase_CoA"/>
    <property type="match status" value="1"/>
</dbReference>
<comment type="caution">
    <text evidence="2">The sequence shown here is derived from an EMBL/GenBank/DDBJ whole genome shotgun (WGS) entry which is preliminary data.</text>
</comment>
<dbReference type="GO" id="GO:0005829">
    <property type="term" value="C:cytosol"/>
    <property type="evidence" value="ECO:0007669"/>
    <property type="project" value="TreeGrafter"/>
</dbReference>
<dbReference type="SUPFAM" id="SSF52210">
    <property type="entry name" value="Succinyl-CoA synthetase domains"/>
    <property type="match status" value="2"/>
</dbReference>
<evidence type="ECO:0000313" key="3">
    <source>
        <dbReference type="Proteomes" id="UP000070184"/>
    </source>
</evidence>
<dbReference type="InterPro" id="IPR036291">
    <property type="entry name" value="NAD(P)-bd_dom_sf"/>
</dbReference>
<dbReference type="GO" id="GO:0006099">
    <property type="term" value="P:tricarboxylic acid cycle"/>
    <property type="evidence" value="ECO:0007669"/>
    <property type="project" value="TreeGrafter"/>
</dbReference>
<dbReference type="Gene3D" id="3.40.50.261">
    <property type="entry name" value="Succinyl-CoA synthetase domains"/>
    <property type="match status" value="2"/>
</dbReference>
<name>A0A133U7X1_9EURY</name>